<keyword evidence="3" id="KW-1185">Reference proteome</keyword>
<evidence type="ECO:0000256" key="1">
    <source>
        <dbReference type="SAM" id="MobiDB-lite"/>
    </source>
</evidence>
<accession>A0A8X6U518</accession>
<dbReference type="AlphaFoldDB" id="A0A8X6U518"/>
<sequence>MNHSKFKLEVTRTIREPTLINRPTDYSQVLTPSRRSHNKFVSRFCSNSFLPSVDPAANEWRNRDVARGPEVPRGPRCGKKTNKFNKIGGPSPSTSSFLLSSGSLLFRS</sequence>
<name>A0A8X6U518_NEPPI</name>
<proteinExistence type="predicted"/>
<protein>
    <submittedName>
        <fullName evidence="2">Uncharacterized protein</fullName>
    </submittedName>
</protein>
<dbReference type="Proteomes" id="UP000887013">
    <property type="component" value="Unassembled WGS sequence"/>
</dbReference>
<evidence type="ECO:0000313" key="3">
    <source>
        <dbReference type="Proteomes" id="UP000887013"/>
    </source>
</evidence>
<reference evidence="2" key="1">
    <citation type="submission" date="2020-08" db="EMBL/GenBank/DDBJ databases">
        <title>Multicomponent nature underlies the extraordinary mechanical properties of spider dragline silk.</title>
        <authorList>
            <person name="Kono N."/>
            <person name="Nakamura H."/>
            <person name="Mori M."/>
            <person name="Yoshida Y."/>
            <person name="Ohtoshi R."/>
            <person name="Malay A.D."/>
            <person name="Moran D.A.P."/>
            <person name="Tomita M."/>
            <person name="Numata K."/>
            <person name="Arakawa K."/>
        </authorList>
    </citation>
    <scope>NUCLEOTIDE SEQUENCE</scope>
</reference>
<comment type="caution">
    <text evidence="2">The sequence shown here is derived from an EMBL/GenBank/DDBJ whole genome shotgun (WGS) entry which is preliminary data.</text>
</comment>
<feature type="region of interest" description="Disordered" evidence="1">
    <location>
        <begin position="66"/>
        <end position="91"/>
    </location>
</feature>
<organism evidence="2 3">
    <name type="scientific">Nephila pilipes</name>
    <name type="common">Giant wood spider</name>
    <name type="synonym">Nephila maculata</name>
    <dbReference type="NCBI Taxonomy" id="299642"/>
    <lineage>
        <taxon>Eukaryota</taxon>
        <taxon>Metazoa</taxon>
        <taxon>Ecdysozoa</taxon>
        <taxon>Arthropoda</taxon>
        <taxon>Chelicerata</taxon>
        <taxon>Arachnida</taxon>
        <taxon>Araneae</taxon>
        <taxon>Araneomorphae</taxon>
        <taxon>Entelegynae</taxon>
        <taxon>Araneoidea</taxon>
        <taxon>Nephilidae</taxon>
        <taxon>Nephila</taxon>
    </lineage>
</organism>
<dbReference type="EMBL" id="BMAW01072048">
    <property type="protein sequence ID" value="GFT81015.1"/>
    <property type="molecule type" value="Genomic_DNA"/>
</dbReference>
<gene>
    <name evidence="2" type="ORF">NPIL_306561</name>
</gene>
<evidence type="ECO:0000313" key="2">
    <source>
        <dbReference type="EMBL" id="GFT81015.1"/>
    </source>
</evidence>
<dbReference type="OrthoDB" id="10497096at2759"/>